<dbReference type="EMBL" id="GL348718">
    <property type="protein sequence ID" value="EFH48409.1"/>
    <property type="molecule type" value="Genomic_DNA"/>
</dbReference>
<keyword evidence="2" id="KW-1185">Reference proteome</keyword>
<organism evidence="2">
    <name type="scientific">Arabidopsis lyrata subsp. lyrata</name>
    <name type="common">Lyre-leaved rock-cress</name>
    <dbReference type="NCBI Taxonomy" id="81972"/>
    <lineage>
        <taxon>Eukaryota</taxon>
        <taxon>Viridiplantae</taxon>
        <taxon>Streptophyta</taxon>
        <taxon>Embryophyta</taxon>
        <taxon>Tracheophyta</taxon>
        <taxon>Spermatophyta</taxon>
        <taxon>Magnoliopsida</taxon>
        <taxon>eudicotyledons</taxon>
        <taxon>Gunneridae</taxon>
        <taxon>Pentapetalae</taxon>
        <taxon>rosids</taxon>
        <taxon>malvids</taxon>
        <taxon>Brassicales</taxon>
        <taxon>Brassicaceae</taxon>
        <taxon>Camelineae</taxon>
        <taxon>Arabidopsis</taxon>
    </lineage>
</organism>
<dbReference type="HOGENOM" id="CLU_189399_0_0_1"/>
<dbReference type="Gramene" id="scaffold_602633.1">
    <property type="protein sequence ID" value="scaffold_602633.1"/>
    <property type="gene ID" value="scaffold_602633.1"/>
</dbReference>
<dbReference type="AlphaFoldDB" id="D7M3W6"/>
<dbReference type="Proteomes" id="UP000008694">
    <property type="component" value="Unassembled WGS sequence"/>
</dbReference>
<reference evidence="2" key="1">
    <citation type="journal article" date="2011" name="Nat. Genet.">
        <title>The Arabidopsis lyrata genome sequence and the basis of rapid genome size change.</title>
        <authorList>
            <person name="Hu T.T."/>
            <person name="Pattyn P."/>
            <person name="Bakker E.G."/>
            <person name="Cao J."/>
            <person name="Cheng J.-F."/>
            <person name="Clark R.M."/>
            <person name="Fahlgren N."/>
            <person name="Fawcett J.A."/>
            <person name="Grimwood J."/>
            <person name="Gundlach H."/>
            <person name="Haberer G."/>
            <person name="Hollister J.D."/>
            <person name="Ossowski S."/>
            <person name="Ottilar R.P."/>
            <person name="Salamov A.A."/>
            <person name="Schneeberger K."/>
            <person name="Spannagl M."/>
            <person name="Wang X."/>
            <person name="Yang L."/>
            <person name="Nasrallah M.E."/>
            <person name="Bergelson J."/>
            <person name="Carrington J.C."/>
            <person name="Gaut B.S."/>
            <person name="Schmutz J."/>
            <person name="Mayer K.F.X."/>
            <person name="Van de Peer Y."/>
            <person name="Grigoriev I.V."/>
            <person name="Nordborg M."/>
            <person name="Weigel D."/>
            <person name="Guo Y.-L."/>
        </authorList>
    </citation>
    <scope>NUCLEOTIDE SEQUENCE [LARGE SCALE GENOMIC DNA]</scope>
    <source>
        <strain evidence="2">cv. MN47</strain>
    </source>
</reference>
<gene>
    <name evidence="1" type="ORF">ARALYDRAFT_910576</name>
</gene>
<proteinExistence type="predicted"/>
<accession>D7M3W6</accession>
<evidence type="ECO:0000313" key="1">
    <source>
        <dbReference type="EMBL" id="EFH48409.1"/>
    </source>
</evidence>
<protein>
    <submittedName>
        <fullName evidence="1">Predicted protein</fullName>
    </submittedName>
</protein>
<evidence type="ECO:0000313" key="2">
    <source>
        <dbReference type="Proteomes" id="UP000008694"/>
    </source>
</evidence>
<sequence length="89" mass="10541">MVVVMKRDVIDGRKDEERVRDFGLMVEIDGEVKELRSFEEEEVVARDEIAIDAEKNLVFFGEFGRNFEESVRFCEKGEEAKKKKIVRRR</sequence>
<name>D7M3W6_ARALL</name>